<feature type="binding site" evidence="7 9">
    <location>
        <position position="124"/>
    </location>
    <ligand>
        <name>substrate</name>
    </ligand>
</feature>
<dbReference type="InterPro" id="IPR013785">
    <property type="entry name" value="Aldolase_TIM"/>
</dbReference>
<dbReference type="GO" id="GO:0004590">
    <property type="term" value="F:orotidine-5'-phosphate decarboxylase activity"/>
    <property type="evidence" value="ECO:0007669"/>
    <property type="project" value="UniProtKB-UniRule"/>
</dbReference>
<feature type="binding site" evidence="7 9">
    <location>
        <position position="195"/>
    </location>
    <ligand>
        <name>substrate</name>
    </ligand>
</feature>
<feature type="active site" description="For OMPdecase activity" evidence="8">
    <location>
        <position position="72"/>
    </location>
</feature>
<comment type="function">
    <text evidence="1 7">Catalyzes the decarboxylation of orotidine 5'-monophosphate (OMP) to uridine 5'-monophosphate (UMP).</text>
</comment>
<dbReference type="SMART" id="SM00934">
    <property type="entry name" value="OMPdecase"/>
    <property type="match status" value="1"/>
</dbReference>
<feature type="domain" description="Orotidine 5'-phosphate decarboxylase" evidence="11">
    <location>
        <begin position="13"/>
        <end position="231"/>
    </location>
</feature>
<evidence type="ECO:0000256" key="7">
    <source>
        <dbReference type="HAMAP-Rule" id="MF_01200"/>
    </source>
</evidence>
<dbReference type="OrthoDB" id="9806203at2"/>
<dbReference type="Proteomes" id="UP000231057">
    <property type="component" value="Chromosome"/>
</dbReference>
<evidence type="ECO:0000256" key="8">
    <source>
        <dbReference type="PIRSR" id="PIRSR614732-1"/>
    </source>
</evidence>
<dbReference type="InterPro" id="IPR018089">
    <property type="entry name" value="OMPdecase_AS"/>
</dbReference>
<evidence type="ECO:0000313" key="12">
    <source>
        <dbReference type="EMBL" id="ATS18589.1"/>
    </source>
</evidence>
<evidence type="ECO:0000256" key="2">
    <source>
        <dbReference type="ARBA" id="ARBA00004861"/>
    </source>
</evidence>
<sequence length="244" mass="25687">MPVFESPTAVAAKIIVALDVPTLSEAIATLKALPQVQFWKVGLELFCATGPAILEVLKAEEKRIFLDLKLHDIPNTVAAAARAIAPFGVDFLTIHTATGLAGLQAAQAALAHTPTQLLGVTLLTSIDAVTLRTQLQCDLEVPTYVKRMASLAYEAGLGGIVCSAQEAAQIKTLWGESFLRVCPGIRPTGTATADQARSLTPEAAFAAGASYLVIGRPILTAPDPAQAFADICQRCLTEKRDANP</sequence>
<feature type="binding site" evidence="7 9">
    <location>
        <position position="40"/>
    </location>
    <ligand>
        <name>substrate</name>
    </ligand>
</feature>
<keyword evidence="13" id="KW-1185">Reference proteome</keyword>
<keyword evidence="3 7" id="KW-0210">Decarboxylase</keyword>
<dbReference type="PANTHER" id="PTHR32119">
    <property type="entry name" value="OROTIDINE 5'-PHOSPHATE DECARBOXYLASE"/>
    <property type="match status" value="1"/>
</dbReference>
<dbReference type="SUPFAM" id="SSF51366">
    <property type="entry name" value="Ribulose-phoshate binding barrel"/>
    <property type="match status" value="1"/>
</dbReference>
<feature type="binding site" evidence="7">
    <location>
        <begin position="67"/>
        <end position="76"/>
    </location>
    <ligand>
        <name>substrate</name>
    </ligand>
</feature>
<evidence type="ECO:0000256" key="5">
    <source>
        <dbReference type="ARBA" id="ARBA00023239"/>
    </source>
</evidence>
<keyword evidence="4 7" id="KW-0665">Pyrimidine biosynthesis</keyword>
<feature type="binding site" evidence="7 9">
    <location>
        <position position="186"/>
    </location>
    <ligand>
        <name>substrate</name>
    </ligand>
</feature>
<evidence type="ECO:0000256" key="3">
    <source>
        <dbReference type="ARBA" id="ARBA00022793"/>
    </source>
</evidence>
<dbReference type="InterPro" id="IPR047596">
    <property type="entry name" value="OMPdecase_bac"/>
</dbReference>
<proteinExistence type="inferred from homology"/>
<dbReference type="PROSITE" id="PS00156">
    <property type="entry name" value="OMPDECASE"/>
    <property type="match status" value="1"/>
</dbReference>
<dbReference type="InterPro" id="IPR011060">
    <property type="entry name" value="RibuloseP-bd_barrel"/>
</dbReference>
<reference evidence="12 13" key="1">
    <citation type="submission" date="2016-11" db="EMBL/GenBank/DDBJ databases">
        <title>Complete genome sequence of thermophilic cyanobacteria strain Synechococcus sp. PCC6715.</title>
        <authorList>
            <person name="Tang J."/>
            <person name="Daroch M."/>
            <person name="Liang Y."/>
            <person name="Jiang D."/>
            <person name="Shah M."/>
        </authorList>
    </citation>
    <scope>NUCLEOTIDE SEQUENCE [LARGE SCALE GENOMIC DNA]</scope>
    <source>
        <strain evidence="12 13">PCC 6715</strain>
    </source>
</reference>
<dbReference type="KEGG" id="slw:BRW62_07275"/>
<dbReference type="InterPro" id="IPR014732">
    <property type="entry name" value="OMPdecase"/>
</dbReference>
<dbReference type="PANTHER" id="PTHR32119:SF2">
    <property type="entry name" value="OROTIDINE 5'-PHOSPHATE DECARBOXYLASE"/>
    <property type="match status" value="1"/>
</dbReference>
<name>A0A2D2Q2D5_PARLV</name>
<accession>A0A2D2Q2D5</accession>
<reference evidence="13" key="2">
    <citation type="journal article" date="2022" name="Front. Microbiol.">
        <title>Comparative Genomic Analysis Revealed Distinct Molecular Components and Organization of CO2-Concentrating Mechanism in Thermophilic Cyanobacteria.</title>
        <authorList>
            <person name="Tang J."/>
            <person name="Zhou H."/>
            <person name="Yao D."/>
            <person name="Riaz S."/>
            <person name="You D."/>
            <person name="Klepacz-Smolka A."/>
            <person name="Daroch M."/>
        </authorList>
    </citation>
    <scope>NUCLEOTIDE SEQUENCE [LARGE SCALE GENOMIC DNA]</scope>
    <source>
        <strain evidence="13">PCC 6715</strain>
    </source>
</reference>
<evidence type="ECO:0000313" key="13">
    <source>
        <dbReference type="Proteomes" id="UP000231057"/>
    </source>
</evidence>
<organism evidence="12 13">
    <name type="scientific">Parathermosynechococcus lividus PCC 6715</name>
    <dbReference type="NCBI Taxonomy" id="1917166"/>
    <lineage>
        <taxon>Bacteria</taxon>
        <taxon>Bacillati</taxon>
        <taxon>Cyanobacteriota</taxon>
        <taxon>Cyanophyceae</taxon>
        <taxon>Acaryochloridales</taxon>
        <taxon>Thermosynechococcaceae</taxon>
        <taxon>Parathermosynechococcus</taxon>
    </lineage>
</organism>
<keyword evidence="5 7" id="KW-0456">Lyase</keyword>
<dbReference type="NCBIfam" id="NF001273">
    <property type="entry name" value="PRK00230.1"/>
    <property type="match status" value="1"/>
</dbReference>
<comment type="pathway">
    <text evidence="2 7 10">Pyrimidine metabolism; UMP biosynthesis via de novo pathway; UMP from orotate: step 2/2.</text>
</comment>
<dbReference type="UniPathway" id="UPA00070">
    <property type="reaction ID" value="UER00120"/>
</dbReference>
<dbReference type="NCBIfam" id="TIGR01740">
    <property type="entry name" value="pyrF"/>
    <property type="match status" value="1"/>
</dbReference>
<dbReference type="EMBL" id="CP018092">
    <property type="protein sequence ID" value="ATS18589.1"/>
    <property type="molecule type" value="Genomic_DNA"/>
</dbReference>
<dbReference type="GO" id="GO:0005829">
    <property type="term" value="C:cytosol"/>
    <property type="evidence" value="ECO:0007669"/>
    <property type="project" value="TreeGrafter"/>
</dbReference>
<feature type="active site" description="For OMPdecase activity" evidence="8">
    <location>
        <position position="69"/>
    </location>
</feature>
<feature type="active site" description="Proton donor" evidence="7">
    <location>
        <position position="69"/>
    </location>
</feature>
<dbReference type="Pfam" id="PF00215">
    <property type="entry name" value="OMPdecase"/>
    <property type="match status" value="1"/>
</dbReference>
<dbReference type="RefSeq" id="WP_099798934.1">
    <property type="nucleotide sequence ID" value="NZ_CP018092.1"/>
</dbReference>
<evidence type="ECO:0000256" key="10">
    <source>
        <dbReference type="RuleBase" id="RU000512"/>
    </source>
</evidence>
<feature type="binding site" evidence="7 9">
    <location>
        <position position="215"/>
    </location>
    <ligand>
        <name>substrate</name>
    </ligand>
</feature>
<dbReference type="EC" id="4.1.1.23" evidence="7"/>
<feature type="binding site" evidence="7 9">
    <location>
        <position position="19"/>
    </location>
    <ligand>
        <name>substrate</name>
    </ligand>
</feature>
<evidence type="ECO:0000256" key="9">
    <source>
        <dbReference type="PIRSR" id="PIRSR614732-2"/>
    </source>
</evidence>
<comment type="similarity">
    <text evidence="7">Belongs to the OMP decarboxylase family. Type 1 subfamily.</text>
</comment>
<gene>
    <name evidence="7" type="primary">pyrF</name>
    <name evidence="12" type="ORF">BRW62_07275</name>
</gene>
<dbReference type="CDD" id="cd04725">
    <property type="entry name" value="OMP_decarboxylase_like"/>
    <property type="match status" value="1"/>
</dbReference>
<evidence type="ECO:0000256" key="6">
    <source>
        <dbReference type="ARBA" id="ARBA00049157"/>
    </source>
</evidence>
<evidence type="ECO:0000256" key="4">
    <source>
        <dbReference type="ARBA" id="ARBA00022975"/>
    </source>
</evidence>
<dbReference type="GO" id="GO:0006207">
    <property type="term" value="P:'de novo' pyrimidine nucleobase biosynthetic process"/>
    <property type="evidence" value="ECO:0007669"/>
    <property type="project" value="InterPro"/>
</dbReference>
<evidence type="ECO:0000259" key="11">
    <source>
        <dbReference type="SMART" id="SM00934"/>
    </source>
</evidence>
<feature type="active site" description="For OMPdecase activity" evidence="8">
    <location>
        <position position="67"/>
    </location>
</feature>
<comment type="subunit">
    <text evidence="7">Homodimer.</text>
</comment>
<dbReference type="HAMAP" id="MF_01200_B">
    <property type="entry name" value="OMPdecase_type1_B"/>
    <property type="match status" value="1"/>
</dbReference>
<dbReference type="Gene3D" id="3.20.20.70">
    <property type="entry name" value="Aldolase class I"/>
    <property type="match status" value="1"/>
</dbReference>
<evidence type="ECO:0000256" key="1">
    <source>
        <dbReference type="ARBA" id="ARBA00002356"/>
    </source>
</evidence>
<feature type="binding site" evidence="7 9">
    <location>
        <position position="216"/>
    </location>
    <ligand>
        <name>substrate</name>
    </ligand>
</feature>
<comment type="catalytic activity">
    <reaction evidence="6 7 10">
        <text>orotidine 5'-phosphate + H(+) = UMP + CO2</text>
        <dbReference type="Rhea" id="RHEA:11596"/>
        <dbReference type="ChEBI" id="CHEBI:15378"/>
        <dbReference type="ChEBI" id="CHEBI:16526"/>
        <dbReference type="ChEBI" id="CHEBI:57538"/>
        <dbReference type="ChEBI" id="CHEBI:57865"/>
        <dbReference type="EC" id="4.1.1.23"/>
    </reaction>
</comment>
<dbReference type="InterPro" id="IPR001754">
    <property type="entry name" value="OMPdeCOase_dom"/>
</dbReference>
<protein>
    <recommendedName>
        <fullName evidence="7">Orotidine 5'-phosphate decarboxylase</fullName>
        <ecNumber evidence="7">4.1.1.23</ecNumber>
    </recommendedName>
    <alternativeName>
        <fullName evidence="7">OMP decarboxylase</fullName>
        <shortName evidence="7">OMPDCase</shortName>
        <shortName evidence="7">OMPdecase</shortName>
    </alternativeName>
</protein>
<dbReference type="GO" id="GO:0044205">
    <property type="term" value="P:'de novo' UMP biosynthetic process"/>
    <property type="evidence" value="ECO:0007669"/>
    <property type="project" value="UniProtKB-UniRule"/>
</dbReference>
<dbReference type="AlphaFoldDB" id="A0A2D2Q2D5"/>